<evidence type="ECO:0000256" key="1">
    <source>
        <dbReference type="ARBA" id="ARBA00023015"/>
    </source>
</evidence>
<dbReference type="Pfam" id="PF00440">
    <property type="entry name" value="TetR_N"/>
    <property type="match status" value="1"/>
</dbReference>
<dbReference type="InterPro" id="IPR001647">
    <property type="entry name" value="HTH_TetR"/>
</dbReference>
<dbReference type="EMBL" id="BONC01000009">
    <property type="protein sequence ID" value="GIF55757.1"/>
    <property type="molecule type" value="Genomic_DNA"/>
</dbReference>
<evidence type="ECO:0000259" key="5">
    <source>
        <dbReference type="PROSITE" id="PS50977"/>
    </source>
</evidence>
<name>A0ABQ4BYZ5_9ACTN</name>
<feature type="DNA-binding region" description="H-T-H motif" evidence="4">
    <location>
        <begin position="32"/>
        <end position="51"/>
    </location>
</feature>
<evidence type="ECO:0000313" key="7">
    <source>
        <dbReference type="Proteomes" id="UP000624325"/>
    </source>
</evidence>
<organism evidence="6 7">
    <name type="scientific">Asanoa iriomotensis</name>
    <dbReference type="NCBI Taxonomy" id="234613"/>
    <lineage>
        <taxon>Bacteria</taxon>
        <taxon>Bacillati</taxon>
        <taxon>Actinomycetota</taxon>
        <taxon>Actinomycetes</taxon>
        <taxon>Micromonosporales</taxon>
        <taxon>Micromonosporaceae</taxon>
        <taxon>Asanoa</taxon>
    </lineage>
</organism>
<feature type="domain" description="HTH tetR-type" evidence="5">
    <location>
        <begin position="9"/>
        <end position="69"/>
    </location>
</feature>
<dbReference type="PANTHER" id="PTHR47506:SF1">
    <property type="entry name" value="HTH-TYPE TRANSCRIPTIONAL REGULATOR YJDC"/>
    <property type="match status" value="1"/>
</dbReference>
<dbReference type="Gene3D" id="1.10.357.10">
    <property type="entry name" value="Tetracycline Repressor, domain 2"/>
    <property type="match status" value="1"/>
</dbReference>
<proteinExistence type="predicted"/>
<reference evidence="6 7" key="1">
    <citation type="submission" date="2021-01" db="EMBL/GenBank/DDBJ databases">
        <title>Whole genome shotgun sequence of Asanoa iriomotensis NBRC 100142.</title>
        <authorList>
            <person name="Komaki H."/>
            <person name="Tamura T."/>
        </authorList>
    </citation>
    <scope>NUCLEOTIDE SEQUENCE [LARGE SCALE GENOMIC DNA]</scope>
    <source>
        <strain evidence="6 7">NBRC 100142</strain>
    </source>
</reference>
<dbReference type="InterPro" id="IPR009057">
    <property type="entry name" value="Homeodomain-like_sf"/>
</dbReference>
<keyword evidence="3" id="KW-0804">Transcription</keyword>
<evidence type="ECO:0000313" key="6">
    <source>
        <dbReference type="EMBL" id="GIF55757.1"/>
    </source>
</evidence>
<dbReference type="Proteomes" id="UP000624325">
    <property type="component" value="Unassembled WGS sequence"/>
</dbReference>
<dbReference type="InterPro" id="IPR036271">
    <property type="entry name" value="Tet_transcr_reg_TetR-rel_C_sf"/>
</dbReference>
<dbReference type="PROSITE" id="PS50977">
    <property type="entry name" value="HTH_TETR_2"/>
    <property type="match status" value="1"/>
</dbReference>
<keyword evidence="2 4" id="KW-0238">DNA-binding</keyword>
<sequence>MVRTGRPRSFDETQLIERAKEVFWRRGYVATSMRDLKDELGVLPGSLYGAFGDKHALFLRTLERYAADTQRAAASLRGDGSPLAGVRKLLTDALDAARLSPGRGCMLGNTATEVVPDDEEAARIVRRAFGELESGLEEALANAQRAGEVRGDVDCGAHARLLLALVQGLHVVARAEADPGRLGDAIDAALAGITA</sequence>
<comment type="caution">
    <text evidence="6">The sequence shown here is derived from an EMBL/GenBank/DDBJ whole genome shotgun (WGS) entry which is preliminary data.</text>
</comment>
<dbReference type="PANTHER" id="PTHR47506">
    <property type="entry name" value="TRANSCRIPTIONAL REGULATORY PROTEIN"/>
    <property type="match status" value="1"/>
</dbReference>
<dbReference type="InterPro" id="IPR011075">
    <property type="entry name" value="TetR_C"/>
</dbReference>
<dbReference type="RefSeq" id="WP_203701558.1">
    <property type="nucleotide sequence ID" value="NZ_BAAALU010000010.1"/>
</dbReference>
<evidence type="ECO:0000256" key="2">
    <source>
        <dbReference type="ARBA" id="ARBA00023125"/>
    </source>
</evidence>
<dbReference type="SUPFAM" id="SSF48498">
    <property type="entry name" value="Tetracyclin repressor-like, C-terminal domain"/>
    <property type="match status" value="1"/>
</dbReference>
<evidence type="ECO:0000256" key="3">
    <source>
        <dbReference type="ARBA" id="ARBA00023163"/>
    </source>
</evidence>
<keyword evidence="7" id="KW-1185">Reference proteome</keyword>
<protein>
    <submittedName>
        <fullName evidence="6">TetR family transcriptional regulator</fullName>
    </submittedName>
</protein>
<accession>A0ABQ4BYZ5</accession>
<gene>
    <name evidence="6" type="ORF">Air01nite_18520</name>
</gene>
<dbReference type="Pfam" id="PF16925">
    <property type="entry name" value="TetR_C_13"/>
    <property type="match status" value="1"/>
</dbReference>
<dbReference type="SUPFAM" id="SSF46689">
    <property type="entry name" value="Homeodomain-like"/>
    <property type="match status" value="1"/>
</dbReference>
<evidence type="ECO:0000256" key="4">
    <source>
        <dbReference type="PROSITE-ProRule" id="PRU00335"/>
    </source>
</evidence>
<dbReference type="Gene3D" id="1.10.10.60">
    <property type="entry name" value="Homeodomain-like"/>
    <property type="match status" value="1"/>
</dbReference>
<keyword evidence="1" id="KW-0805">Transcription regulation</keyword>